<sequence>MTPRTVVHNGPVDPGVSGAGWVQRQVWLLVDGTLPLEQGLAQAAIRLVWTGHSVTVVISVPRPGWTLNARLAERLHREHTAQLRRRHDELAAGLRAGLGEGPCPAFDGGGRIQVCWTTRPRPRPAQWLRGLLRRRKPVADTPLQHFTGLPLAGMPPRAPTPAPPRARNHHPVHPAHQRTSTTTSRHRS</sequence>
<proteinExistence type="predicted"/>
<name>A0AAU7TED8_9ACTN</name>
<organism evidence="2">
    <name type="scientific">Kribbella sp. HUAS MG21</name>
    <dbReference type="NCBI Taxonomy" id="3160966"/>
    <lineage>
        <taxon>Bacteria</taxon>
        <taxon>Bacillati</taxon>
        <taxon>Actinomycetota</taxon>
        <taxon>Actinomycetes</taxon>
        <taxon>Propionibacteriales</taxon>
        <taxon>Kribbellaceae</taxon>
        <taxon>Kribbella</taxon>
    </lineage>
</organism>
<evidence type="ECO:0000313" key="2">
    <source>
        <dbReference type="EMBL" id="XBV25039.1"/>
    </source>
</evidence>
<feature type="compositionally biased region" description="Low complexity" evidence="1">
    <location>
        <begin position="178"/>
        <end position="188"/>
    </location>
</feature>
<protein>
    <recommendedName>
        <fullName evidence="3">Universal stress protein</fullName>
    </recommendedName>
</protein>
<feature type="compositionally biased region" description="Basic residues" evidence="1">
    <location>
        <begin position="166"/>
        <end position="176"/>
    </location>
</feature>
<dbReference type="AlphaFoldDB" id="A0AAU7TED8"/>
<reference evidence="2" key="1">
    <citation type="submission" date="2024-06" db="EMBL/GenBank/DDBJ databases">
        <title>Kribbella sp. strain HUAS MG21 genome sequences.</title>
        <authorList>
            <person name="Mo P."/>
        </authorList>
    </citation>
    <scope>NUCLEOTIDE SEQUENCE</scope>
    <source>
        <strain evidence="2">HUAS MG21</strain>
    </source>
</reference>
<dbReference type="RefSeq" id="WP_350277853.1">
    <property type="nucleotide sequence ID" value="NZ_CP158165.1"/>
</dbReference>
<evidence type="ECO:0008006" key="3">
    <source>
        <dbReference type="Google" id="ProtNLM"/>
    </source>
</evidence>
<dbReference type="EMBL" id="CP158165">
    <property type="protein sequence ID" value="XBV25039.1"/>
    <property type="molecule type" value="Genomic_DNA"/>
</dbReference>
<accession>A0AAU7TED8</accession>
<feature type="region of interest" description="Disordered" evidence="1">
    <location>
        <begin position="139"/>
        <end position="188"/>
    </location>
</feature>
<evidence type="ECO:0000256" key="1">
    <source>
        <dbReference type="SAM" id="MobiDB-lite"/>
    </source>
</evidence>
<gene>
    <name evidence="2" type="ORF">ABN611_01215</name>
</gene>